<comment type="caution">
    <text evidence="1">The sequence shown here is derived from an EMBL/GenBank/DDBJ whole genome shotgun (WGS) entry which is preliminary data.</text>
</comment>
<name>A0A4S4CAL6_9BACI</name>
<dbReference type="OrthoDB" id="9805070at2"/>
<dbReference type="Pfam" id="PF01551">
    <property type="entry name" value="Peptidase_M23"/>
    <property type="match status" value="1"/>
</dbReference>
<accession>A0A4S4CAL6</accession>
<dbReference type="Proteomes" id="UP000310334">
    <property type="component" value="Unassembled WGS sequence"/>
</dbReference>
<dbReference type="PANTHER" id="PTHR21666">
    <property type="entry name" value="PEPTIDASE-RELATED"/>
    <property type="match status" value="1"/>
</dbReference>
<dbReference type="InterPro" id="IPR011055">
    <property type="entry name" value="Dup_hybrid_motif"/>
</dbReference>
<dbReference type="SUPFAM" id="SSF51261">
    <property type="entry name" value="Duplicated hybrid motif"/>
    <property type="match status" value="1"/>
</dbReference>
<dbReference type="Pfam" id="PF01476">
    <property type="entry name" value="LysM"/>
    <property type="match status" value="1"/>
</dbReference>
<dbReference type="SMART" id="SM00257">
    <property type="entry name" value="LysM"/>
    <property type="match status" value="1"/>
</dbReference>
<dbReference type="CDD" id="cd00118">
    <property type="entry name" value="LysM"/>
    <property type="match status" value="1"/>
</dbReference>
<dbReference type="GO" id="GO:0004222">
    <property type="term" value="F:metalloendopeptidase activity"/>
    <property type="evidence" value="ECO:0007669"/>
    <property type="project" value="TreeGrafter"/>
</dbReference>
<keyword evidence="2" id="KW-1185">Reference proteome</keyword>
<dbReference type="InterPro" id="IPR036779">
    <property type="entry name" value="LysM_dom_sf"/>
</dbReference>
<dbReference type="AlphaFoldDB" id="A0A4S4CAL6"/>
<proteinExistence type="predicted"/>
<sequence>MMLVYVRHLLGITLIVLLFGMLFLEGSQVKAESYVDELEDKWIQPVDGRITDTFGTRNGKHKGIDIAAPEGEKIVSVSDGKVTRSYYSTTYGHVVFVEHPEGYETVYAHLSKRKVDEGEVVKKGQELGVIGNTGVSSGTHLHFELHEGEWTYGKEHALDPLFVFDLPNSTVHSEQEHHHLKGNVISKEVQANTSENPQDDNQNDAVTQEKVITVKKGDTLWRLSQHHKVTVKSIQKWNKLESDVIFPGQELKMYNVKEKNNVVQDKDTNLSIANTFRFDSAANIKLN</sequence>
<dbReference type="InterPro" id="IPR018392">
    <property type="entry name" value="LysM"/>
</dbReference>
<reference evidence="1 2" key="1">
    <citation type="submission" date="2019-04" db="EMBL/GenBank/DDBJ databases">
        <title>Bacillus sediminilitoris sp. nov., isolated from a tidal flat sediment on the East China Sea.</title>
        <authorList>
            <person name="Wei Y."/>
            <person name="Mao H."/>
            <person name="Fang J."/>
        </authorList>
    </citation>
    <scope>NUCLEOTIDE SEQUENCE [LARGE SCALE GENOMIC DNA]</scope>
    <source>
        <strain evidence="1 2">DSL-17</strain>
    </source>
</reference>
<evidence type="ECO:0000313" key="2">
    <source>
        <dbReference type="Proteomes" id="UP000310334"/>
    </source>
</evidence>
<evidence type="ECO:0000313" key="1">
    <source>
        <dbReference type="EMBL" id="THF82882.1"/>
    </source>
</evidence>
<dbReference type="InterPro" id="IPR016047">
    <property type="entry name" value="M23ase_b-sheet_dom"/>
</dbReference>
<dbReference type="InterPro" id="IPR050570">
    <property type="entry name" value="Cell_wall_metabolism_enzyme"/>
</dbReference>
<dbReference type="CDD" id="cd12797">
    <property type="entry name" value="M23_peptidase"/>
    <property type="match status" value="1"/>
</dbReference>
<dbReference type="EMBL" id="SSNT01000001">
    <property type="protein sequence ID" value="THF82882.1"/>
    <property type="molecule type" value="Genomic_DNA"/>
</dbReference>
<organism evidence="1 2">
    <name type="scientific">Metabacillus sediminilitoris</name>
    <dbReference type="NCBI Taxonomy" id="2567941"/>
    <lineage>
        <taxon>Bacteria</taxon>
        <taxon>Bacillati</taxon>
        <taxon>Bacillota</taxon>
        <taxon>Bacilli</taxon>
        <taxon>Bacillales</taxon>
        <taxon>Bacillaceae</taxon>
        <taxon>Metabacillus</taxon>
    </lineage>
</organism>
<gene>
    <name evidence="1" type="ORF">E6W99_00515</name>
</gene>
<dbReference type="SUPFAM" id="SSF54106">
    <property type="entry name" value="LysM domain"/>
    <property type="match status" value="1"/>
</dbReference>
<protein>
    <submittedName>
        <fullName evidence="1">LysM peptidoglycan-binding domain-containing protein</fullName>
    </submittedName>
</protein>
<dbReference type="PANTHER" id="PTHR21666:SF290">
    <property type="entry name" value="PEPTIDASE M23 DOMAIN PROTEIN"/>
    <property type="match status" value="1"/>
</dbReference>
<dbReference type="Gene3D" id="3.10.350.10">
    <property type="entry name" value="LysM domain"/>
    <property type="match status" value="1"/>
</dbReference>
<dbReference type="PROSITE" id="PS51782">
    <property type="entry name" value="LYSM"/>
    <property type="match status" value="1"/>
</dbReference>
<dbReference type="Gene3D" id="2.70.70.10">
    <property type="entry name" value="Glucose Permease (Domain IIA)"/>
    <property type="match status" value="1"/>
</dbReference>